<dbReference type="Proteomes" id="UP000078368">
    <property type="component" value="Unassembled WGS sequence"/>
</dbReference>
<keyword evidence="2" id="KW-1185">Reference proteome</keyword>
<proteinExistence type="predicted"/>
<sequence length="61" mass="7314">MTVPITKMTRKDIAERRREIQQIVDESEFQERRDEGDLTFRDRKLLEELQDLEFLAGVFGD</sequence>
<gene>
    <name evidence="1" type="ORF">A4H34_00355</name>
</gene>
<dbReference type="AlphaFoldDB" id="A0A179B2S3"/>
<evidence type="ECO:0000313" key="2">
    <source>
        <dbReference type="Proteomes" id="UP000078368"/>
    </source>
</evidence>
<evidence type="ECO:0000313" key="1">
    <source>
        <dbReference type="EMBL" id="OAP85695.1"/>
    </source>
</evidence>
<dbReference type="EMBL" id="LVZK01000001">
    <property type="protein sequence ID" value="OAP85695.1"/>
    <property type="molecule type" value="Genomic_DNA"/>
</dbReference>
<comment type="caution">
    <text evidence="1">The sequence shown here is derived from an EMBL/GenBank/DDBJ whole genome shotgun (WGS) entry which is preliminary data.</text>
</comment>
<organism evidence="1 2">
    <name type="scientific">Peptidiphaga gingivicola</name>
    <dbReference type="NCBI Taxonomy" id="2741497"/>
    <lineage>
        <taxon>Bacteria</taxon>
        <taxon>Bacillati</taxon>
        <taxon>Actinomycetota</taxon>
        <taxon>Actinomycetes</taxon>
        <taxon>Actinomycetales</taxon>
        <taxon>Actinomycetaceae</taxon>
        <taxon>Peptidiphaga</taxon>
    </lineage>
</organism>
<protein>
    <submittedName>
        <fullName evidence="1">Uncharacterized protein</fullName>
    </submittedName>
</protein>
<accession>A0A179B2S3</accession>
<reference evidence="1 2" key="1">
    <citation type="submission" date="2016-04" db="EMBL/GenBank/DDBJ databases">
        <title>Peptidophaga gingivicola gen. nov., sp. nov., isolated from human subgingival plaque.</title>
        <authorList>
            <person name="Beall C.J."/>
            <person name="Mokrzan E.M."/>
            <person name="Griffen A.L."/>
            <person name="Leys E.J."/>
        </authorList>
    </citation>
    <scope>NUCLEOTIDE SEQUENCE [LARGE SCALE GENOMIC DNA]</scope>
    <source>
        <strain evidence="1 2">BA112</strain>
    </source>
</reference>
<name>A0A179B2S3_9ACTO</name>